<feature type="region of interest" description="Disordered" evidence="1">
    <location>
        <begin position="1"/>
        <end position="21"/>
    </location>
</feature>
<dbReference type="PANTHER" id="PTHR33375">
    <property type="entry name" value="CHROMOSOME-PARTITIONING PROTEIN PARB-RELATED"/>
    <property type="match status" value="1"/>
</dbReference>
<evidence type="ECO:0000256" key="1">
    <source>
        <dbReference type="SAM" id="MobiDB-lite"/>
    </source>
</evidence>
<evidence type="ECO:0000313" key="5">
    <source>
        <dbReference type="Proteomes" id="UP000183417"/>
    </source>
</evidence>
<dbReference type="Proteomes" id="UP000183417">
    <property type="component" value="Unassembled WGS sequence"/>
</dbReference>
<organism evidence="4 5">
    <name type="scientific">Delftia lacustris</name>
    <dbReference type="NCBI Taxonomy" id="558537"/>
    <lineage>
        <taxon>Bacteria</taxon>
        <taxon>Pseudomonadati</taxon>
        <taxon>Pseudomonadota</taxon>
        <taxon>Betaproteobacteria</taxon>
        <taxon>Burkholderiales</taxon>
        <taxon>Comamonadaceae</taxon>
        <taxon>Delftia</taxon>
    </lineage>
</organism>
<gene>
    <name evidence="3" type="ORF">I6G47_32350</name>
    <name evidence="4" type="ORF">SAMN05421547_108222</name>
</gene>
<dbReference type="EMBL" id="FNPE01000008">
    <property type="protein sequence ID" value="SDY85185.1"/>
    <property type="molecule type" value="Genomic_DNA"/>
</dbReference>
<protein>
    <submittedName>
        <fullName evidence="4">Chromosome segregation protein Spo0J, contains ParB-like nuclease domain</fullName>
    </submittedName>
</protein>
<reference evidence="4 5" key="1">
    <citation type="submission" date="2016-10" db="EMBL/GenBank/DDBJ databases">
        <authorList>
            <person name="de Groot N.N."/>
        </authorList>
    </citation>
    <scope>NUCLEOTIDE SEQUENCE [LARGE SCALE GENOMIC DNA]</scope>
    <source>
        <strain evidence="4 5">LMG 24775</strain>
    </source>
</reference>
<evidence type="ECO:0000313" key="6">
    <source>
        <dbReference type="Proteomes" id="UP000595064"/>
    </source>
</evidence>
<dbReference type="PANTHER" id="PTHR33375:SF1">
    <property type="entry name" value="CHROMOSOME-PARTITIONING PROTEIN PARB-RELATED"/>
    <property type="match status" value="1"/>
</dbReference>
<dbReference type="GO" id="GO:0005694">
    <property type="term" value="C:chromosome"/>
    <property type="evidence" value="ECO:0007669"/>
    <property type="project" value="TreeGrafter"/>
</dbReference>
<dbReference type="Gene3D" id="1.10.10.2830">
    <property type="match status" value="1"/>
</dbReference>
<evidence type="ECO:0000313" key="3">
    <source>
        <dbReference type="EMBL" id="QPS84846.1"/>
    </source>
</evidence>
<sequence length="343" mass="37597">MTNSTAPTIHRSFKAQASHSDQTGVKKDDVFKIPPHLLLEEPGFNERDYDDPRVVAKIEEFAQAYARGQFVPHLVVRIDAGTGKFYIVEGHQRTRGAMLAISRGTSVPFLVCIPFRGNDMDRVHCQMDSQDGLKLTPVGIARNYLKLVHMGATEEEIAKRRNKELSHVQAMLVLAEAPVEIQRMVNIDQVSATTAIEVLRERGDGALEFLRNKLKEEQAKGKTKIRPAAVREWTPPRKSAIAIYASVGSLVGSLKEEGFEGDPETLHGKTVSVDAHALYQLMQVFRLAEAQKGKRNKGSTSGEESAEEGAATDTASCSTSDSTDESKPQSPPSSWVSGLVSNT</sequence>
<name>A0A1H3N9P5_9BURK</name>
<dbReference type="RefSeq" id="WP_074921980.1">
    <property type="nucleotide sequence ID" value="NZ_CP065749.1"/>
</dbReference>
<dbReference type="EMBL" id="CP065749">
    <property type="protein sequence ID" value="QPS84846.1"/>
    <property type="molecule type" value="Genomic_DNA"/>
</dbReference>
<reference evidence="3 6" key="2">
    <citation type="submission" date="2020-12" db="EMBL/GenBank/DDBJ databases">
        <title>FDA dAtabase for Regulatory Grade micrObial Sequences (FDA-ARGOS): Supporting development and validation of Infectious Disease Dx tests.</title>
        <authorList>
            <person name="Sproer C."/>
            <person name="Gronow S."/>
            <person name="Severitt S."/>
            <person name="Schroder I."/>
            <person name="Tallon L."/>
            <person name="Sadzewicz L."/>
            <person name="Zhao X."/>
            <person name="Boylan J."/>
            <person name="Ott S."/>
            <person name="Bowen H."/>
            <person name="Vavikolanu K."/>
            <person name="Mehta A."/>
            <person name="Aluvathingal J."/>
            <person name="Nadendla S."/>
            <person name="Lowell S."/>
            <person name="Myers T."/>
            <person name="Yan Y."/>
            <person name="Sichtig H."/>
        </authorList>
    </citation>
    <scope>NUCLEOTIDE SEQUENCE [LARGE SCALE GENOMIC DNA]</scope>
    <source>
        <strain evidence="3 6">FDAARGOS_890</strain>
        <plasmid evidence="3 6">unnamed</plasmid>
    </source>
</reference>
<evidence type="ECO:0000313" key="4">
    <source>
        <dbReference type="EMBL" id="SDY85185.1"/>
    </source>
</evidence>
<accession>A0A1H3N9P5</accession>
<feature type="compositionally biased region" description="Low complexity" evidence="1">
    <location>
        <begin position="298"/>
        <end position="321"/>
    </location>
</feature>
<feature type="compositionally biased region" description="Polar residues" evidence="1">
    <location>
        <begin position="332"/>
        <end position="343"/>
    </location>
</feature>
<geneLocation type="plasmid" evidence="3 6">
    <name>unnamed</name>
</geneLocation>
<dbReference type="SUPFAM" id="SSF109709">
    <property type="entry name" value="KorB DNA-binding domain-like"/>
    <property type="match status" value="1"/>
</dbReference>
<proteinExistence type="predicted"/>
<evidence type="ECO:0000259" key="2">
    <source>
        <dbReference type="Pfam" id="PF17762"/>
    </source>
</evidence>
<dbReference type="CDD" id="cd16387">
    <property type="entry name" value="ParB_N_Srx"/>
    <property type="match status" value="1"/>
</dbReference>
<dbReference type="GO" id="GO:0007059">
    <property type="term" value="P:chromosome segregation"/>
    <property type="evidence" value="ECO:0007669"/>
    <property type="project" value="TreeGrafter"/>
</dbReference>
<dbReference type="Pfam" id="PF17762">
    <property type="entry name" value="HTH_ParB"/>
    <property type="match status" value="1"/>
</dbReference>
<feature type="domain" description="ParB/Spo0J HTH" evidence="2">
    <location>
        <begin position="135"/>
        <end position="200"/>
    </location>
</feature>
<dbReference type="AlphaFoldDB" id="A0A1H3N9P5"/>
<dbReference type="InterPro" id="IPR041468">
    <property type="entry name" value="HTH_ParB/Spo0J"/>
</dbReference>
<dbReference type="Proteomes" id="UP000595064">
    <property type="component" value="Plasmid unnamed"/>
</dbReference>
<dbReference type="KEGG" id="dla:I6G47_32350"/>
<keyword evidence="3" id="KW-0614">Plasmid</keyword>
<dbReference type="GeneID" id="94689067"/>
<feature type="region of interest" description="Disordered" evidence="1">
    <location>
        <begin position="290"/>
        <end position="343"/>
    </location>
</feature>
<dbReference type="InterPro" id="IPR050336">
    <property type="entry name" value="Chromosome_partition/occlusion"/>
</dbReference>
<keyword evidence="6" id="KW-1185">Reference proteome</keyword>